<keyword evidence="3 6" id="KW-0249">Electron transport</keyword>
<evidence type="ECO:0000256" key="1">
    <source>
        <dbReference type="ARBA" id="ARBA00022448"/>
    </source>
</evidence>
<dbReference type="AlphaFoldDB" id="A0A076PXG2"/>
<dbReference type="RefSeq" id="WP_229227509.1">
    <property type="nucleotide sequence ID" value="NZ_CP006704.1"/>
</dbReference>
<accession>A0A076PXG2</accession>
<dbReference type="GeneID" id="69561563"/>
<organism evidence="8 9">
    <name type="scientific">Comamonas testosteroni TK102</name>
    <dbReference type="NCBI Taxonomy" id="1392005"/>
    <lineage>
        <taxon>Bacteria</taxon>
        <taxon>Pseudomonadati</taxon>
        <taxon>Pseudomonadota</taxon>
        <taxon>Betaproteobacteria</taxon>
        <taxon>Burkholderiales</taxon>
        <taxon>Comamonadaceae</taxon>
        <taxon>Comamonas</taxon>
    </lineage>
</organism>
<dbReference type="GO" id="GO:0009055">
    <property type="term" value="F:electron transfer activity"/>
    <property type="evidence" value="ECO:0007669"/>
    <property type="project" value="UniProtKB-UniRule"/>
</dbReference>
<dbReference type="Pfam" id="PF13459">
    <property type="entry name" value="Fer4_15"/>
    <property type="match status" value="1"/>
</dbReference>
<dbReference type="InterPro" id="IPR051269">
    <property type="entry name" value="Fe-S_cluster_ET"/>
</dbReference>
<dbReference type="HOGENOM" id="CLU_139698_6_2_4"/>
<dbReference type="PANTHER" id="PTHR36923">
    <property type="entry name" value="FERREDOXIN"/>
    <property type="match status" value="1"/>
</dbReference>
<dbReference type="EMBL" id="CP006704">
    <property type="protein sequence ID" value="AIJ48500.1"/>
    <property type="molecule type" value="Genomic_DNA"/>
</dbReference>
<dbReference type="PROSITE" id="PS51379">
    <property type="entry name" value="4FE4S_FER_2"/>
    <property type="match status" value="1"/>
</dbReference>
<dbReference type="PANTHER" id="PTHR36923:SF3">
    <property type="entry name" value="FERREDOXIN"/>
    <property type="match status" value="1"/>
</dbReference>
<evidence type="ECO:0000313" key="9">
    <source>
        <dbReference type="Proteomes" id="UP000028782"/>
    </source>
</evidence>
<evidence type="ECO:0000259" key="7">
    <source>
        <dbReference type="PROSITE" id="PS51379"/>
    </source>
</evidence>
<name>A0A076PXG2_COMTE</name>
<dbReference type="GO" id="GO:0005506">
    <property type="term" value="F:iron ion binding"/>
    <property type="evidence" value="ECO:0007669"/>
    <property type="project" value="UniProtKB-UniRule"/>
</dbReference>
<sequence>MISITDLALSKGKIMSSHGKKTALRVIVDRGRCCGYGLCAQLCPEVYKLDENGLVYVESELVPGGLEEEAREGAAACPAEALVIEEI</sequence>
<evidence type="ECO:0000256" key="4">
    <source>
        <dbReference type="ARBA" id="ARBA00023004"/>
    </source>
</evidence>
<evidence type="ECO:0000256" key="6">
    <source>
        <dbReference type="RuleBase" id="RU368020"/>
    </source>
</evidence>
<keyword evidence="5 6" id="KW-0411">Iron-sulfur</keyword>
<proteinExistence type="predicted"/>
<dbReference type="PRINTS" id="PR00352">
    <property type="entry name" value="3FE4SFRDOXIN"/>
</dbReference>
<evidence type="ECO:0000313" key="8">
    <source>
        <dbReference type="EMBL" id="AIJ48500.1"/>
    </source>
</evidence>
<dbReference type="Proteomes" id="UP000028782">
    <property type="component" value="Chromosome"/>
</dbReference>
<dbReference type="InterPro" id="IPR001080">
    <property type="entry name" value="3Fe4S_ferredoxin"/>
</dbReference>
<keyword evidence="1 6" id="KW-0813">Transport</keyword>
<evidence type="ECO:0000256" key="5">
    <source>
        <dbReference type="ARBA" id="ARBA00023014"/>
    </source>
</evidence>
<reference evidence="8 9" key="1">
    <citation type="journal article" date="2014" name="Genome Announc.">
        <title>Complete Genome Sequence of Polychlorinated Biphenyl Degrader Comamonas testosteroni TK102 (NBRC 109938).</title>
        <authorList>
            <person name="Fukuda K."/>
            <person name="Hosoyama A."/>
            <person name="Tsuchikane K."/>
            <person name="Ohji S."/>
            <person name="Yamazoe A."/>
            <person name="Fujita N."/>
            <person name="Shintani M."/>
            <person name="Kimbara K."/>
        </authorList>
    </citation>
    <scope>NUCLEOTIDE SEQUENCE [LARGE SCALE GENOMIC DNA]</scope>
    <source>
        <strain evidence="8">TK102</strain>
    </source>
</reference>
<keyword evidence="4 6" id="KW-0408">Iron</keyword>
<evidence type="ECO:0000256" key="3">
    <source>
        <dbReference type="ARBA" id="ARBA00022982"/>
    </source>
</evidence>
<dbReference type="SUPFAM" id="SSF54862">
    <property type="entry name" value="4Fe-4S ferredoxins"/>
    <property type="match status" value="1"/>
</dbReference>
<dbReference type="GO" id="GO:0051536">
    <property type="term" value="F:iron-sulfur cluster binding"/>
    <property type="evidence" value="ECO:0007669"/>
    <property type="project" value="UniProtKB-KW"/>
</dbReference>
<comment type="function">
    <text evidence="6">Ferredoxins are iron-sulfur proteins that transfer electrons in a wide variety of metabolic reactions.</text>
</comment>
<gene>
    <name evidence="8" type="ORF">O987_22050</name>
</gene>
<keyword evidence="2 6" id="KW-0479">Metal-binding</keyword>
<protein>
    <recommendedName>
        <fullName evidence="6">Ferredoxin</fullName>
    </recommendedName>
</protein>
<evidence type="ECO:0000256" key="2">
    <source>
        <dbReference type="ARBA" id="ARBA00022723"/>
    </source>
</evidence>
<dbReference type="InterPro" id="IPR017896">
    <property type="entry name" value="4Fe4S_Fe-S-bd"/>
</dbReference>
<dbReference type="KEGG" id="ctes:O987_22050"/>
<dbReference type="Gene3D" id="3.30.70.20">
    <property type="match status" value="1"/>
</dbReference>
<feature type="domain" description="4Fe-4S ferredoxin-type" evidence="7">
    <location>
        <begin position="24"/>
        <end position="52"/>
    </location>
</feature>